<dbReference type="Pfam" id="PF00646">
    <property type="entry name" value="F-box"/>
    <property type="match status" value="1"/>
</dbReference>
<dbReference type="InterPro" id="IPR036047">
    <property type="entry name" value="F-box-like_dom_sf"/>
</dbReference>
<dbReference type="InterPro" id="IPR001810">
    <property type="entry name" value="F-box_dom"/>
</dbReference>
<dbReference type="Proteomes" id="UP001341840">
    <property type="component" value="Unassembled WGS sequence"/>
</dbReference>
<evidence type="ECO:0000259" key="1">
    <source>
        <dbReference type="PROSITE" id="PS50181"/>
    </source>
</evidence>
<gene>
    <name evidence="2" type="ORF">PIB30_002891</name>
</gene>
<dbReference type="Gene3D" id="1.20.1280.50">
    <property type="match status" value="1"/>
</dbReference>
<evidence type="ECO:0000313" key="2">
    <source>
        <dbReference type="EMBL" id="MED6155163.1"/>
    </source>
</evidence>
<evidence type="ECO:0000313" key="3">
    <source>
        <dbReference type="Proteomes" id="UP001341840"/>
    </source>
</evidence>
<dbReference type="PANTHER" id="PTHR45463">
    <property type="entry name" value="OS09G0392200 PROTEIN"/>
    <property type="match status" value="1"/>
</dbReference>
<name>A0ABU6U538_9FABA</name>
<feature type="domain" description="F-box" evidence="1">
    <location>
        <begin position="2"/>
        <end position="57"/>
    </location>
</feature>
<comment type="caution">
    <text evidence="2">The sequence shown here is derived from an EMBL/GenBank/DDBJ whole genome shotgun (WGS) entry which is preliminary data.</text>
</comment>
<dbReference type="PANTHER" id="PTHR45463:SF8">
    <property type="entry name" value="OS09G0392200 PROTEIN"/>
    <property type="match status" value="1"/>
</dbReference>
<sequence>MSVDASDLPHDLLSLVADDLGIIDLLRFRAVCKDWRSASSWSTAIVESMDDNPWLLVYGETSPLCLLKEGSREDMIYTLKLQEFNGSTCIASDHGWISPKVVACWSYVCFSEANINGGVWIQDVFGKIRYQLYNLVSSAEEAQCEAPKLWLGDKNPVNYILKRDPIDEVILTMPLEEKLGLDSSPSTLSISTCGTKFALQNEPSYMCGIIFSEKKVHGDDDEDHEGECQIHDLKGVWIQPRYFKISPHQTW</sequence>
<keyword evidence="3" id="KW-1185">Reference proteome</keyword>
<protein>
    <recommendedName>
        <fullName evidence="1">F-box domain-containing protein</fullName>
    </recommendedName>
</protein>
<reference evidence="2 3" key="1">
    <citation type="journal article" date="2023" name="Plants (Basel)">
        <title>Bridging the Gap: Combining Genomics and Transcriptomics Approaches to Understand Stylosanthes scabra, an Orphan Legume from the Brazilian Caatinga.</title>
        <authorList>
            <person name="Ferreira-Neto J.R.C."/>
            <person name="da Silva M.D."/>
            <person name="Binneck E."/>
            <person name="de Melo N.F."/>
            <person name="da Silva R.H."/>
            <person name="de Melo A.L.T.M."/>
            <person name="Pandolfi V."/>
            <person name="Bustamante F.O."/>
            <person name="Brasileiro-Vidal A.C."/>
            <person name="Benko-Iseppon A.M."/>
        </authorList>
    </citation>
    <scope>NUCLEOTIDE SEQUENCE [LARGE SCALE GENOMIC DNA]</scope>
    <source>
        <tissue evidence="2">Leaves</tissue>
    </source>
</reference>
<proteinExistence type="predicted"/>
<dbReference type="SMART" id="SM00256">
    <property type="entry name" value="FBOX"/>
    <property type="match status" value="1"/>
</dbReference>
<dbReference type="PROSITE" id="PS50181">
    <property type="entry name" value="FBOX"/>
    <property type="match status" value="1"/>
</dbReference>
<dbReference type="EMBL" id="JASCZI010120834">
    <property type="protein sequence ID" value="MED6155163.1"/>
    <property type="molecule type" value="Genomic_DNA"/>
</dbReference>
<dbReference type="SUPFAM" id="SSF81383">
    <property type="entry name" value="F-box domain"/>
    <property type="match status" value="1"/>
</dbReference>
<accession>A0ABU6U538</accession>
<organism evidence="2 3">
    <name type="scientific">Stylosanthes scabra</name>
    <dbReference type="NCBI Taxonomy" id="79078"/>
    <lineage>
        <taxon>Eukaryota</taxon>
        <taxon>Viridiplantae</taxon>
        <taxon>Streptophyta</taxon>
        <taxon>Embryophyta</taxon>
        <taxon>Tracheophyta</taxon>
        <taxon>Spermatophyta</taxon>
        <taxon>Magnoliopsida</taxon>
        <taxon>eudicotyledons</taxon>
        <taxon>Gunneridae</taxon>
        <taxon>Pentapetalae</taxon>
        <taxon>rosids</taxon>
        <taxon>fabids</taxon>
        <taxon>Fabales</taxon>
        <taxon>Fabaceae</taxon>
        <taxon>Papilionoideae</taxon>
        <taxon>50 kb inversion clade</taxon>
        <taxon>dalbergioids sensu lato</taxon>
        <taxon>Dalbergieae</taxon>
        <taxon>Pterocarpus clade</taxon>
        <taxon>Stylosanthes</taxon>
    </lineage>
</organism>